<feature type="domain" description="Pre-mRNA-splicing factor Syf1-like N-terminal HAT-repeats" evidence="8">
    <location>
        <begin position="19"/>
        <end position="145"/>
    </location>
</feature>
<evidence type="ECO:0000313" key="9">
    <source>
        <dbReference type="EMBL" id="GAQ90303.1"/>
    </source>
</evidence>
<dbReference type="GO" id="GO:0000398">
    <property type="term" value="P:mRNA splicing, via spliceosome"/>
    <property type="evidence" value="ECO:0007669"/>
    <property type="project" value="InterPro"/>
</dbReference>
<evidence type="ECO:0000256" key="2">
    <source>
        <dbReference type="ARBA" id="ARBA00008644"/>
    </source>
</evidence>
<proteinExistence type="inferred from homology"/>
<gene>
    <name evidence="9" type="ORF">KFL_006240050</name>
</gene>
<dbReference type="InterPro" id="IPR011990">
    <property type="entry name" value="TPR-like_helical_dom_sf"/>
</dbReference>
<accession>A0A1Y1IHX4</accession>
<name>A0A1Y1IHX4_KLENI</name>
<protein>
    <submittedName>
        <fullName evidence="9">Crooked neck protein</fullName>
    </submittedName>
</protein>
<dbReference type="InterPro" id="IPR055433">
    <property type="entry name" value="HAT_Syf1-like_N"/>
</dbReference>
<dbReference type="InterPro" id="IPR003107">
    <property type="entry name" value="HAT"/>
</dbReference>
<keyword evidence="6" id="KW-0508">mRNA splicing</keyword>
<sequence length="226" mass="26808">MRRNDFTHLLNGLTAAPRFQYEEDVKKNSLNYDAWFDYVRLEESNGDTEKVREVYERAIANIPPAEEKRYWQRYIYLWINYALYEELEADDPERTRDVYRECLRMIPHKKFSFSKIWIMAAQFEIRQKDLAAARKILGTALGMAPKDKVRAAGCNHLPDVHRIELTPAEVDRCRQLYEKYLEWAPSSCYAWTKFAELERTLNEFDRARGIFELAIAQPVLDTPELL</sequence>
<evidence type="ECO:0000256" key="1">
    <source>
        <dbReference type="ARBA" id="ARBA00004123"/>
    </source>
</evidence>
<keyword evidence="4" id="KW-0747">Spliceosome</keyword>
<dbReference type="SMART" id="SM00386">
    <property type="entry name" value="HAT"/>
    <property type="match status" value="4"/>
</dbReference>
<keyword evidence="5" id="KW-0677">Repeat</keyword>
<evidence type="ECO:0000256" key="3">
    <source>
        <dbReference type="ARBA" id="ARBA00022664"/>
    </source>
</evidence>
<evidence type="ECO:0000256" key="5">
    <source>
        <dbReference type="ARBA" id="ARBA00022737"/>
    </source>
</evidence>
<dbReference type="PANTHER" id="PTHR11246:SF3">
    <property type="entry name" value="CROOKED NECK-LIKE PROTEIN 1"/>
    <property type="match status" value="1"/>
</dbReference>
<dbReference type="OrthoDB" id="541719at2759"/>
<dbReference type="GO" id="GO:0005681">
    <property type="term" value="C:spliceosomal complex"/>
    <property type="evidence" value="ECO:0007669"/>
    <property type="project" value="UniProtKB-KW"/>
</dbReference>
<organism evidence="9 10">
    <name type="scientific">Klebsormidium nitens</name>
    <name type="common">Green alga</name>
    <name type="synonym">Ulothrix nitens</name>
    <dbReference type="NCBI Taxonomy" id="105231"/>
    <lineage>
        <taxon>Eukaryota</taxon>
        <taxon>Viridiplantae</taxon>
        <taxon>Streptophyta</taxon>
        <taxon>Klebsormidiophyceae</taxon>
        <taxon>Klebsormidiales</taxon>
        <taxon>Klebsormidiaceae</taxon>
        <taxon>Klebsormidium</taxon>
    </lineage>
</organism>
<reference evidence="9 10" key="1">
    <citation type="journal article" date="2014" name="Nat. Commun.">
        <title>Klebsormidium flaccidum genome reveals primary factors for plant terrestrial adaptation.</title>
        <authorList>
            <person name="Hori K."/>
            <person name="Maruyama F."/>
            <person name="Fujisawa T."/>
            <person name="Togashi T."/>
            <person name="Yamamoto N."/>
            <person name="Seo M."/>
            <person name="Sato S."/>
            <person name="Yamada T."/>
            <person name="Mori H."/>
            <person name="Tajima N."/>
            <person name="Moriyama T."/>
            <person name="Ikeuchi M."/>
            <person name="Watanabe M."/>
            <person name="Wada H."/>
            <person name="Kobayashi K."/>
            <person name="Saito M."/>
            <person name="Masuda T."/>
            <person name="Sasaki-Sekimoto Y."/>
            <person name="Mashiguchi K."/>
            <person name="Awai K."/>
            <person name="Shimojima M."/>
            <person name="Masuda S."/>
            <person name="Iwai M."/>
            <person name="Nobusawa T."/>
            <person name="Narise T."/>
            <person name="Kondo S."/>
            <person name="Saito H."/>
            <person name="Sato R."/>
            <person name="Murakawa M."/>
            <person name="Ihara Y."/>
            <person name="Oshima-Yamada Y."/>
            <person name="Ohtaka K."/>
            <person name="Satoh M."/>
            <person name="Sonobe K."/>
            <person name="Ishii M."/>
            <person name="Ohtani R."/>
            <person name="Kanamori-Sato M."/>
            <person name="Honoki R."/>
            <person name="Miyazaki D."/>
            <person name="Mochizuki H."/>
            <person name="Umetsu J."/>
            <person name="Higashi K."/>
            <person name="Shibata D."/>
            <person name="Kamiya Y."/>
            <person name="Sato N."/>
            <person name="Nakamura Y."/>
            <person name="Tabata S."/>
            <person name="Ida S."/>
            <person name="Kurokawa K."/>
            <person name="Ohta H."/>
        </authorList>
    </citation>
    <scope>NUCLEOTIDE SEQUENCE [LARGE SCALE GENOMIC DNA]</scope>
    <source>
        <strain evidence="9 10">NIES-2285</strain>
    </source>
</reference>
<dbReference type="STRING" id="105231.A0A1Y1IHX4"/>
<dbReference type="Gene3D" id="1.25.40.10">
    <property type="entry name" value="Tetratricopeptide repeat domain"/>
    <property type="match status" value="1"/>
</dbReference>
<keyword evidence="7" id="KW-0539">Nucleus</keyword>
<comment type="subcellular location">
    <subcellularLocation>
        <location evidence="1">Nucleus</location>
    </subcellularLocation>
</comment>
<evidence type="ECO:0000256" key="7">
    <source>
        <dbReference type="ARBA" id="ARBA00023242"/>
    </source>
</evidence>
<keyword evidence="3" id="KW-0507">mRNA processing</keyword>
<evidence type="ECO:0000313" key="10">
    <source>
        <dbReference type="Proteomes" id="UP000054558"/>
    </source>
</evidence>
<dbReference type="SUPFAM" id="SSF48452">
    <property type="entry name" value="TPR-like"/>
    <property type="match status" value="1"/>
</dbReference>
<dbReference type="Proteomes" id="UP000054558">
    <property type="component" value="Unassembled WGS sequence"/>
</dbReference>
<comment type="similarity">
    <text evidence="2">Belongs to the crooked-neck family.</text>
</comment>
<keyword evidence="10" id="KW-1185">Reference proteome</keyword>
<dbReference type="FunFam" id="1.25.40.10:FF:000072">
    <property type="entry name" value="Crooked neck-like protein 1"/>
    <property type="match status" value="1"/>
</dbReference>
<dbReference type="AlphaFoldDB" id="A0A1Y1IHX4"/>
<dbReference type="EMBL" id="DF237573">
    <property type="protein sequence ID" value="GAQ90303.1"/>
    <property type="molecule type" value="Genomic_DNA"/>
</dbReference>
<dbReference type="InterPro" id="IPR045075">
    <property type="entry name" value="Syf1-like"/>
</dbReference>
<evidence type="ECO:0000256" key="4">
    <source>
        <dbReference type="ARBA" id="ARBA00022728"/>
    </source>
</evidence>
<dbReference type="PANTHER" id="PTHR11246">
    <property type="entry name" value="PRE-MRNA SPLICING FACTOR"/>
    <property type="match status" value="1"/>
</dbReference>
<evidence type="ECO:0000259" key="8">
    <source>
        <dbReference type="Pfam" id="PF23233"/>
    </source>
</evidence>
<dbReference type="Pfam" id="PF23233">
    <property type="entry name" value="HAT_Syf1_CNRKL1_N"/>
    <property type="match status" value="1"/>
</dbReference>
<dbReference type="OMA" id="WRNYAEA"/>
<evidence type="ECO:0000256" key="6">
    <source>
        <dbReference type="ARBA" id="ARBA00023187"/>
    </source>
</evidence>